<evidence type="ECO:0000313" key="4">
    <source>
        <dbReference type="EMBL" id="GAQ60216.1"/>
    </source>
</evidence>
<dbReference type="Gene3D" id="3.30.450.40">
    <property type="match status" value="1"/>
</dbReference>
<dbReference type="Pfam" id="PF03861">
    <property type="entry name" value="ANTAR"/>
    <property type="match status" value="1"/>
</dbReference>
<dbReference type="AlphaFoldDB" id="A0A117EC93"/>
<dbReference type="Proteomes" id="UP000067448">
    <property type="component" value="Unassembled WGS sequence"/>
</dbReference>
<reference evidence="4 5" key="2">
    <citation type="journal article" date="2016" name="Genome Announc.">
        <title>Draft Genome Sequences of Streptomyces scabiei S58, Streptomyces turgidiscabies T45, and Streptomyces acidiscabies a10, the Pathogens of Potato Common Scab, Isolated in Japan.</title>
        <authorList>
            <person name="Tomihama T."/>
            <person name="Nishi Y."/>
            <person name="Sakai M."/>
            <person name="Ikenaga M."/>
            <person name="Okubo T."/>
            <person name="Ikeda S."/>
        </authorList>
    </citation>
    <scope>NUCLEOTIDE SEQUENCE [LARGE SCALE GENOMIC DNA]</scope>
    <source>
        <strain evidence="4 5">S58</strain>
    </source>
</reference>
<dbReference type="SUPFAM" id="SSF55781">
    <property type="entry name" value="GAF domain-like"/>
    <property type="match status" value="1"/>
</dbReference>
<proteinExistence type="predicted"/>
<accession>A0A117EC93</accession>
<organism evidence="4 5">
    <name type="scientific">Streptomyces scabiei</name>
    <dbReference type="NCBI Taxonomy" id="1930"/>
    <lineage>
        <taxon>Bacteria</taxon>
        <taxon>Bacillati</taxon>
        <taxon>Actinomycetota</taxon>
        <taxon>Actinomycetes</taxon>
        <taxon>Kitasatosporales</taxon>
        <taxon>Streptomycetaceae</taxon>
        <taxon>Streptomyces</taxon>
    </lineage>
</organism>
<dbReference type="InterPro" id="IPR005561">
    <property type="entry name" value="ANTAR"/>
</dbReference>
<feature type="domain" description="ANTAR" evidence="3">
    <location>
        <begin position="20"/>
        <end position="82"/>
    </location>
</feature>
<dbReference type="InterPro" id="IPR029016">
    <property type="entry name" value="GAF-like_dom_sf"/>
</dbReference>
<dbReference type="OrthoDB" id="4694899at2"/>
<name>A0A117EC93_STRSC</name>
<dbReference type="InterPro" id="IPR036388">
    <property type="entry name" value="WH-like_DNA-bd_sf"/>
</dbReference>
<dbReference type="PROSITE" id="PS50921">
    <property type="entry name" value="ANTAR"/>
    <property type="match status" value="1"/>
</dbReference>
<gene>
    <name evidence="4" type="ORF">SsS58_00556</name>
</gene>
<reference evidence="5" key="3">
    <citation type="submission" date="2016-02" db="EMBL/GenBank/DDBJ databases">
        <title>Draft genome of pathogenic Streptomyces sp. in Japan.</title>
        <authorList>
            <person name="Tomihama T."/>
            <person name="Ikenaga M."/>
            <person name="Sakai M."/>
            <person name="Okubo T."/>
            <person name="Ikeda S."/>
        </authorList>
    </citation>
    <scope>NUCLEOTIDE SEQUENCE [LARGE SCALE GENOMIC DNA]</scope>
    <source>
        <strain evidence="5">S58</strain>
    </source>
</reference>
<evidence type="ECO:0000313" key="5">
    <source>
        <dbReference type="Proteomes" id="UP000067448"/>
    </source>
</evidence>
<comment type="caution">
    <text evidence="4">The sequence shown here is derived from an EMBL/GenBank/DDBJ whole genome shotgun (WGS) entry which is preliminary data.</text>
</comment>
<sequence>MGAGPRPEAHGEDEATREELARLRAEVRGLRTRTEGRTLIAQAQGMLRERYALPDAETAFALLQRASQQHNVKLRTLAGAALGAPRPHSRTDLWFPRRIRRAEPALGLGAAREHRSGRGNRSEVLAAVLDRTLAVVGTDMGNVQIADRAEGGLRIERHTGLTADFVDFFAFVGDGGTACAKAAREASQVTVRDVATDPVFTEEAREAILRAGSRACHSVPLTTASGLVVGMVSAHCARPLRDLNRAQTKELTVVGAQAGAWLAWYDRTVVLDALEHLHTLGRAHGGGGVSRR</sequence>
<dbReference type="InterPro" id="IPR003018">
    <property type="entry name" value="GAF"/>
</dbReference>
<keyword evidence="2" id="KW-0804">Transcription</keyword>
<protein>
    <submittedName>
        <fullName evidence="4">ANTAR domain protein</fullName>
    </submittedName>
</protein>
<dbReference type="Pfam" id="PF13185">
    <property type="entry name" value="GAF_2"/>
    <property type="match status" value="1"/>
</dbReference>
<dbReference type="Gene3D" id="1.10.10.10">
    <property type="entry name" value="Winged helix-like DNA-binding domain superfamily/Winged helix DNA-binding domain"/>
    <property type="match status" value="1"/>
</dbReference>
<evidence type="ECO:0000256" key="1">
    <source>
        <dbReference type="ARBA" id="ARBA00023015"/>
    </source>
</evidence>
<dbReference type="SMART" id="SM01012">
    <property type="entry name" value="ANTAR"/>
    <property type="match status" value="1"/>
</dbReference>
<evidence type="ECO:0000259" key="3">
    <source>
        <dbReference type="PROSITE" id="PS50921"/>
    </source>
</evidence>
<reference evidence="5" key="1">
    <citation type="submission" date="2015-11" db="EMBL/GenBank/DDBJ databases">
        <authorList>
            <consortium name="Cross-ministerial Strategic Innovation Promotion Program (SIP) consortium"/>
            <person name="Tomihama T."/>
            <person name="Ikenaga M."/>
            <person name="Sakai M."/>
            <person name="Okubo T."/>
            <person name="Ikeda S."/>
        </authorList>
    </citation>
    <scope>NUCLEOTIDE SEQUENCE [LARGE SCALE GENOMIC DNA]</scope>
    <source>
        <strain evidence="5">S58</strain>
    </source>
</reference>
<dbReference type="EMBL" id="BCMM01000002">
    <property type="protein sequence ID" value="GAQ60216.1"/>
    <property type="molecule type" value="Genomic_DNA"/>
</dbReference>
<evidence type="ECO:0000256" key="2">
    <source>
        <dbReference type="ARBA" id="ARBA00023163"/>
    </source>
</evidence>
<keyword evidence="1" id="KW-0805">Transcription regulation</keyword>
<dbReference type="RefSeq" id="WP_059078370.1">
    <property type="nucleotide sequence ID" value="NZ_BCMM01000002.1"/>
</dbReference>
<dbReference type="GO" id="GO:0003723">
    <property type="term" value="F:RNA binding"/>
    <property type="evidence" value="ECO:0007669"/>
    <property type="project" value="InterPro"/>
</dbReference>